<keyword evidence="6" id="KW-0378">Hydrolase</keyword>
<dbReference type="InterPro" id="IPR001915">
    <property type="entry name" value="Peptidase_M48"/>
</dbReference>
<evidence type="ECO:0000313" key="13">
    <source>
        <dbReference type="EMBL" id="PZR10242.1"/>
    </source>
</evidence>
<evidence type="ECO:0000256" key="6">
    <source>
        <dbReference type="ARBA" id="ARBA00022801"/>
    </source>
</evidence>
<keyword evidence="8 11" id="KW-1133">Transmembrane helix</keyword>
<keyword evidence="10 11" id="KW-0472">Membrane</keyword>
<dbReference type="CDD" id="cd07328">
    <property type="entry name" value="M48_Ste24p_like"/>
    <property type="match status" value="1"/>
</dbReference>
<sequence>MTGYLAWLLLRLGRGMVSGSNPVGAFLLALPAGFLFIFLVRGLFLVKHSRDETLVELSRDQQPRLFAFIERLADETKAPRPHRVFLSARVNAAVFYELSFFNLIFPSRKNLELGLGLVNVLTLDELKAVVAHELGHFAQRSMAVGRWTYVASQIAGHIVASRGRMDDFLNGLSRIDLRIAWVGWGMRLVVWSLRALLDTVFRIVVLANRALSREMEFQADRVAVSVSGSDSLIHALHRLGAADDAWNEAGDFVMNERRSGRPAPDLFQIQTRALESLRAVLDGPGYGATPKRGEGAKHRVFDEALAQPPRMWLTHPPSREREDHAKAVYVPSPLDERSAWVLLENEQQLREQVTDALFAKLEMLNRPLPATGSAEERFARRYAATAMSPRYRGTYMGRAIAAWDENYAELIEHRGPETPETIVRALDALYPASLRSTLAQHRERAQEEAQLEGIAEGFLTAPGGAIRYQGRELRRKELPAVLEGVRAERKRLEDELRRHDRSVRSTHLAAAKLVGHGWAEHLEGLLSLLHVVTHTRRAVADEHAHLHNVLNIVLADRSVSASERSRVLSAALWLHQALVNAWAVHAGLTHPDDVKRLFEAEGGWETLAQKLGLPAPHEQQLGEWLQACDSWALGTIGDFYVLGEATLNALLQAEDKVSTWVRTGETPEDAPKPAQVPKK</sequence>
<evidence type="ECO:0000256" key="7">
    <source>
        <dbReference type="ARBA" id="ARBA00022833"/>
    </source>
</evidence>
<organism evidence="13 14">
    <name type="scientific">Archangium gephyra</name>
    <dbReference type="NCBI Taxonomy" id="48"/>
    <lineage>
        <taxon>Bacteria</taxon>
        <taxon>Pseudomonadati</taxon>
        <taxon>Myxococcota</taxon>
        <taxon>Myxococcia</taxon>
        <taxon>Myxococcales</taxon>
        <taxon>Cystobacterineae</taxon>
        <taxon>Archangiaceae</taxon>
        <taxon>Archangium</taxon>
    </lineage>
</organism>
<evidence type="ECO:0000259" key="12">
    <source>
        <dbReference type="Pfam" id="PF01435"/>
    </source>
</evidence>
<gene>
    <name evidence="13" type="ORF">DI536_20685</name>
</gene>
<keyword evidence="2" id="KW-1003">Cell membrane</keyword>
<evidence type="ECO:0000256" key="8">
    <source>
        <dbReference type="ARBA" id="ARBA00022989"/>
    </source>
</evidence>
<dbReference type="Gene3D" id="3.30.2010.10">
    <property type="entry name" value="Metalloproteases ('zincins'), catalytic domain"/>
    <property type="match status" value="1"/>
</dbReference>
<dbReference type="PANTHER" id="PTHR43221">
    <property type="entry name" value="PROTEASE HTPX"/>
    <property type="match status" value="1"/>
</dbReference>
<keyword evidence="5" id="KW-0479">Metal-binding</keyword>
<comment type="caution">
    <text evidence="13">The sequence shown here is derived from an EMBL/GenBank/DDBJ whole genome shotgun (WGS) entry which is preliminary data.</text>
</comment>
<name>A0A2W5T5C4_9BACT</name>
<keyword evidence="9" id="KW-0482">Metalloprotease</keyword>
<dbReference type="Proteomes" id="UP000249061">
    <property type="component" value="Unassembled WGS sequence"/>
</dbReference>
<keyword evidence="7" id="KW-0862">Zinc</keyword>
<feature type="domain" description="Peptidase M48" evidence="12">
    <location>
        <begin position="61"/>
        <end position="325"/>
    </location>
</feature>
<evidence type="ECO:0000313" key="14">
    <source>
        <dbReference type="Proteomes" id="UP000249061"/>
    </source>
</evidence>
<evidence type="ECO:0000256" key="9">
    <source>
        <dbReference type="ARBA" id="ARBA00023049"/>
    </source>
</evidence>
<evidence type="ECO:0000256" key="10">
    <source>
        <dbReference type="ARBA" id="ARBA00023136"/>
    </source>
</evidence>
<dbReference type="PANTHER" id="PTHR43221:SF2">
    <property type="entry name" value="PROTEASE HTPX HOMOLOG"/>
    <property type="match status" value="1"/>
</dbReference>
<dbReference type="GO" id="GO:0046872">
    <property type="term" value="F:metal ion binding"/>
    <property type="evidence" value="ECO:0007669"/>
    <property type="project" value="UniProtKB-KW"/>
</dbReference>
<feature type="transmembrane region" description="Helical" evidence="11">
    <location>
        <begin position="25"/>
        <end position="44"/>
    </location>
</feature>
<evidence type="ECO:0000256" key="2">
    <source>
        <dbReference type="ARBA" id="ARBA00022475"/>
    </source>
</evidence>
<dbReference type="GO" id="GO:0006508">
    <property type="term" value="P:proteolysis"/>
    <property type="evidence" value="ECO:0007669"/>
    <property type="project" value="UniProtKB-KW"/>
</dbReference>
<comment type="cofactor">
    <cofactor evidence="1">
        <name>Zn(2+)</name>
        <dbReference type="ChEBI" id="CHEBI:29105"/>
    </cofactor>
</comment>
<proteinExistence type="predicted"/>
<evidence type="ECO:0000256" key="4">
    <source>
        <dbReference type="ARBA" id="ARBA00022692"/>
    </source>
</evidence>
<dbReference type="AlphaFoldDB" id="A0A2W5T5C4"/>
<dbReference type="GO" id="GO:0004222">
    <property type="term" value="F:metalloendopeptidase activity"/>
    <property type="evidence" value="ECO:0007669"/>
    <property type="project" value="InterPro"/>
</dbReference>
<dbReference type="InterPro" id="IPR050083">
    <property type="entry name" value="HtpX_protease"/>
</dbReference>
<evidence type="ECO:0000256" key="5">
    <source>
        <dbReference type="ARBA" id="ARBA00022723"/>
    </source>
</evidence>
<reference evidence="13 14" key="1">
    <citation type="submission" date="2017-08" db="EMBL/GenBank/DDBJ databases">
        <title>Infants hospitalized years apart are colonized by the same room-sourced microbial strains.</title>
        <authorList>
            <person name="Brooks B."/>
            <person name="Olm M.R."/>
            <person name="Firek B.A."/>
            <person name="Baker R."/>
            <person name="Thomas B.C."/>
            <person name="Morowitz M.J."/>
            <person name="Banfield J.F."/>
        </authorList>
    </citation>
    <scope>NUCLEOTIDE SEQUENCE [LARGE SCALE GENOMIC DNA]</scope>
    <source>
        <strain evidence="13">S2_003_000_R2_14</strain>
    </source>
</reference>
<accession>A0A2W5T5C4</accession>
<keyword evidence="3" id="KW-0645">Protease</keyword>
<evidence type="ECO:0000256" key="11">
    <source>
        <dbReference type="SAM" id="Phobius"/>
    </source>
</evidence>
<dbReference type="Pfam" id="PF01435">
    <property type="entry name" value="Peptidase_M48"/>
    <property type="match status" value="1"/>
</dbReference>
<evidence type="ECO:0000256" key="1">
    <source>
        <dbReference type="ARBA" id="ARBA00001947"/>
    </source>
</evidence>
<protein>
    <submittedName>
        <fullName evidence="13">Heat-shock protein HtpX</fullName>
    </submittedName>
</protein>
<evidence type="ECO:0000256" key="3">
    <source>
        <dbReference type="ARBA" id="ARBA00022670"/>
    </source>
</evidence>
<dbReference type="EMBL" id="QFQP01000018">
    <property type="protein sequence ID" value="PZR10242.1"/>
    <property type="molecule type" value="Genomic_DNA"/>
</dbReference>
<keyword evidence="4 11" id="KW-0812">Transmembrane</keyword>